<comment type="caution">
    <text evidence="1">The sequence shown here is derived from an EMBL/GenBank/DDBJ whole genome shotgun (WGS) entry which is preliminary data.</text>
</comment>
<dbReference type="RefSeq" id="WP_109726945.1">
    <property type="nucleotide sequence ID" value="NZ_CACVSX010000056.1"/>
</dbReference>
<dbReference type="Proteomes" id="UP000245720">
    <property type="component" value="Unassembled WGS sequence"/>
</dbReference>
<evidence type="ECO:0000313" key="1">
    <source>
        <dbReference type="EMBL" id="PWJ11926.1"/>
    </source>
</evidence>
<reference evidence="1 2" key="1">
    <citation type="submission" date="2018-05" db="EMBL/GenBank/DDBJ databases">
        <title>The Hungate 1000. A catalogue of reference genomes from the rumen microbiome.</title>
        <authorList>
            <person name="Kelly W."/>
        </authorList>
    </citation>
    <scope>NUCLEOTIDE SEQUENCE [LARGE SCALE GENOMIC DNA]</scope>
    <source>
        <strain evidence="1 2">SAb67</strain>
    </source>
</reference>
<dbReference type="AlphaFoldDB" id="A0A315XX32"/>
<accession>A0A315XX32</accession>
<sequence length="113" mass="12852">MAKAHELTENEYLATMSGGMKNVTDTAGGIVDIWEYASNFGVRMLLSDYGFENRIIEAVYENSSCTYQHILLFGLRENVYIVVVVDMQKGEIYGHYYLDLNEKYGLDESSSEL</sequence>
<dbReference type="EMBL" id="QGDI01000008">
    <property type="protein sequence ID" value="PWJ11926.1"/>
    <property type="molecule type" value="Genomic_DNA"/>
</dbReference>
<gene>
    <name evidence="1" type="ORF">IE37_02191</name>
</gene>
<dbReference type="OrthoDB" id="2085395at2"/>
<evidence type="ECO:0000313" key="2">
    <source>
        <dbReference type="Proteomes" id="UP000245720"/>
    </source>
</evidence>
<protein>
    <submittedName>
        <fullName evidence="1">Uncharacterized protein</fullName>
    </submittedName>
</protein>
<proteinExistence type="predicted"/>
<name>A0A315XX32_RUMFL</name>
<organism evidence="1 2">
    <name type="scientific">Ruminococcus flavefaciens</name>
    <dbReference type="NCBI Taxonomy" id="1265"/>
    <lineage>
        <taxon>Bacteria</taxon>
        <taxon>Bacillati</taxon>
        <taxon>Bacillota</taxon>
        <taxon>Clostridia</taxon>
        <taxon>Eubacteriales</taxon>
        <taxon>Oscillospiraceae</taxon>
        <taxon>Ruminococcus</taxon>
    </lineage>
</organism>